<keyword evidence="2" id="KW-1185">Reference proteome</keyword>
<reference evidence="1 2" key="1">
    <citation type="journal article" date="2006" name="Nature">
        <title>Global trends of whole-genome duplications revealed by the ciliate Paramecium tetraurelia.</title>
        <authorList>
            <consortium name="Genoscope"/>
            <person name="Aury J.-M."/>
            <person name="Jaillon O."/>
            <person name="Duret L."/>
            <person name="Noel B."/>
            <person name="Jubin C."/>
            <person name="Porcel B.M."/>
            <person name="Segurens B."/>
            <person name="Daubin V."/>
            <person name="Anthouard V."/>
            <person name="Aiach N."/>
            <person name="Arnaiz O."/>
            <person name="Billaut A."/>
            <person name="Beisson J."/>
            <person name="Blanc I."/>
            <person name="Bouhouche K."/>
            <person name="Camara F."/>
            <person name="Duharcourt S."/>
            <person name="Guigo R."/>
            <person name="Gogendeau D."/>
            <person name="Katinka M."/>
            <person name="Keller A.-M."/>
            <person name="Kissmehl R."/>
            <person name="Klotz C."/>
            <person name="Koll F."/>
            <person name="Le Moue A."/>
            <person name="Lepere C."/>
            <person name="Malinsky S."/>
            <person name="Nowacki M."/>
            <person name="Nowak J.K."/>
            <person name="Plattner H."/>
            <person name="Poulain J."/>
            <person name="Ruiz F."/>
            <person name="Serrano V."/>
            <person name="Zagulski M."/>
            <person name="Dessen P."/>
            <person name="Betermier M."/>
            <person name="Weissenbach J."/>
            <person name="Scarpelli C."/>
            <person name="Schachter V."/>
            <person name="Sperling L."/>
            <person name="Meyer E."/>
            <person name="Cohen J."/>
            <person name="Wincker P."/>
        </authorList>
    </citation>
    <scope>NUCLEOTIDE SEQUENCE [LARGE SCALE GENOMIC DNA]</scope>
    <source>
        <strain evidence="1 2">Stock d4-2</strain>
    </source>
</reference>
<dbReference type="AlphaFoldDB" id="A0EFN3"/>
<dbReference type="Proteomes" id="UP000000600">
    <property type="component" value="Unassembled WGS sequence"/>
</dbReference>
<dbReference type="RefSeq" id="XP_001461497.1">
    <property type="nucleotide sequence ID" value="XM_001461460.1"/>
</dbReference>
<organism evidence="1 2">
    <name type="scientific">Paramecium tetraurelia</name>
    <dbReference type="NCBI Taxonomy" id="5888"/>
    <lineage>
        <taxon>Eukaryota</taxon>
        <taxon>Sar</taxon>
        <taxon>Alveolata</taxon>
        <taxon>Ciliophora</taxon>
        <taxon>Intramacronucleata</taxon>
        <taxon>Oligohymenophorea</taxon>
        <taxon>Peniculida</taxon>
        <taxon>Parameciidae</taxon>
        <taxon>Paramecium</taxon>
    </lineage>
</organism>
<evidence type="ECO:0000313" key="2">
    <source>
        <dbReference type="Proteomes" id="UP000000600"/>
    </source>
</evidence>
<gene>
    <name evidence="1" type="ORF">GSPATT00026447001</name>
</gene>
<accession>A0EFN3</accession>
<evidence type="ECO:0000313" key="1">
    <source>
        <dbReference type="EMBL" id="CAK94124.1"/>
    </source>
</evidence>
<dbReference type="InParanoid" id="A0EFN3"/>
<dbReference type="KEGG" id="ptm:GSPATT00026447001"/>
<name>A0EFN3_PARTE</name>
<dbReference type="GeneID" id="5047282"/>
<sequence length="109" mass="12685">MSYSFKNEPCDPFFILRFWRIQIHAVHKQNAVHRICDVLLLGNENSMVNHLIQSAKDDAQNASVIHHSVQVFNITILHISRFCSQLLFSIFQDQILLVNSFIYSIVQNN</sequence>
<proteinExistence type="predicted"/>
<dbReference type="HOGENOM" id="CLU_2189082_0_0_1"/>
<protein>
    <submittedName>
        <fullName evidence="1">Uncharacterized protein</fullName>
    </submittedName>
</protein>
<dbReference type="EMBL" id="CT868675">
    <property type="protein sequence ID" value="CAK94124.1"/>
    <property type="molecule type" value="Genomic_DNA"/>
</dbReference>